<dbReference type="Proteomes" id="UP000198504">
    <property type="component" value="Unassembled WGS sequence"/>
</dbReference>
<dbReference type="AlphaFoldDB" id="A0A1H9MM27"/>
<dbReference type="STRING" id="1036181.SAMN05421756_110186"/>
<evidence type="ECO:0000259" key="1">
    <source>
        <dbReference type="PROSITE" id="PS50056"/>
    </source>
</evidence>
<dbReference type="EMBL" id="FOFA01000010">
    <property type="protein sequence ID" value="SER24213.1"/>
    <property type="molecule type" value="Genomic_DNA"/>
</dbReference>
<keyword evidence="3" id="KW-1185">Reference proteome</keyword>
<dbReference type="Pfam" id="PF00102">
    <property type="entry name" value="Y_phosphatase"/>
    <property type="match status" value="1"/>
</dbReference>
<dbReference type="InterPro" id="IPR050561">
    <property type="entry name" value="PTP"/>
</dbReference>
<dbReference type="SUPFAM" id="SSF52799">
    <property type="entry name" value="(Phosphotyrosine protein) phosphatases II"/>
    <property type="match status" value="1"/>
</dbReference>
<evidence type="ECO:0000313" key="3">
    <source>
        <dbReference type="Proteomes" id="UP000198504"/>
    </source>
</evidence>
<dbReference type="GO" id="GO:0004725">
    <property type="term" value="F:protein tyrosine phosphatase activity"/>
    <property type="evidence" value="ECO:0007669"/>
    <property type="project" value="InterPro"/>
</dbReference>
<dbReference type="InterPro" id="IPR003595">
    <property type="entry name" value="Tyr_Pase_cat"/>
</dbReference>
<dbReference type="RefSeq" id="WP_091185692.1">
    <property type="nucleotide sequence ID" value="NZ_FOFA01000010.1"/>
</dbReference>
<gene>
    <name evidence="2" type="ORF">SAMN05421756_110186</name>
</gene>
<proteinExistence type="predicted"/>
<dbReference type="SMART" id="SM00404">
    <property type="entry name" value="PTPc_motif"/>
    <property type="match status" value="1"/>
</dbReference>
<feature type="domain" description="Tyrosine specific protein phosphatases" evidence="1">
    <location>
        <begin position="65"/>
        <end position="118"/>
    </location>
</feature>
<accession>A0A1H9MM27</accession>
<reference evidence="3" key="1">
    <citation type="submission" date="2016-10" db="EMBL/GenBank/DDBJ databases">
        <authorList>
            <person name="Varghese N."/>
            <person name="Submissions S."/>
        </authorList>
    </citation>
    <scope>NUCLEOTIDE SEQUENCE [LARGE SCALE GENOMIC DNA]</scope>
    <source>
        <strain evidence="3">CGMCC 4.6856</strain>
    </source>
</reference>
<organism evidence="2 3">
    <name type="scientific">Microlunatus flavus</name>
    <dbReference type="NCBI Taxonomy" id="1036181"/>
    <lineage>
        <taxon>Bacteria</taxon>
        <taxon>Bacillati</taxon>
        <taxon>Actinomycetota</taxon>
        <taxon>Actinomycetes</taxon>
        <taxon>Propionibacteriales</taxon>
        <taxon>Propionibacteriaceae</taxon>
        <taxon>Microlunatus</taxon>
    </lineage>
</organism>
<evidence type="ECO:0000313" key="2">
    <source>
        <dbReference type="EMBL" id="SER24213.1"/>
    </source>
</evidence>
<dbReference type="Gene3D" id="3.90.190.10">
    <property type="entry name" value="Protein tyrosine phosphatase superfamily"/>
    <property type="match status" value="1"/>
</dbReference>
<dbReference type="InterPro" id="IPR029021">
    <property type="entry name" value="Prot-tyrosine_phosphatase-like"/>
</dbReference>
<protein>
    <submittedName>
        <fullName evidence="2">Protein-tyrosine phosphatase</fullName>
    </submittedName>
</protein>
<dbReference type="OrthoDB" id="2629679at2"/>
<dbReference type="InterPro" id="IPR000387">
    <property type="entry name" value="Tyr_Pase_dom"/>
</dbReference>
<dbReference type="InterPro" id="IPR000242">
    <property type="entry name" value="PTP_cat"/>
</dbReference>
<dbReference type="PROSITE" id="PS50056">
    <property type="entry name" value="TYR_PHOSPHATASE_2"/>
    <property type="match status" value="1"/>
</dbReference>
<name>A0A1H9MM27_9ACTN</name>
<sequence length="148" mass="16033">MSAVPWTSASPGVLALPGGAFVRGRPLRNDLGPADLTLVLGRGAPPAWTYRRLRWPDFGLPLDRDDALDALAEAYALARRGRRVEVACWGGVGRTGTALAALAVLDGLAPDDAVAWVRCAHHPRAVETPWQRRWLRHVAALPTSTRRC</sequence>
<dbReference type="PANTHER" id="PTHR23339">
    <property type="entry name" value="TYROSINE SPECIFIC PROTEIN PHOSPHATASE AND DUAL SPECIFICITY PROTEIN PHOSPHATASE"/>
    <property type="match status" value="1"/>
</dbReference>